<feature type="signal peptide" evidence="3">
    <location>
        <begin position="1"/>
        <end position="26"/>
    </location>
</feature>
<evidence type="ECO:0000313" key="5">
    <source>
        <dbReference type="Proteomes" id="UP000243876"/>
    </source>
</evidence>
<evidence type="ECO:0000256" key="1">
    <source>
        <dbReference type="SAM" id="MobiDB-lite"/>
    </source>
</evidence>
<evidence type="ECO:0000313" key="4">
    <source>
        <dbReference type="EMBL" id="CEQ42694.1"/>
    </source>
</evidence>
<dbReference type="PANTHER" id="PTHR23244:SF471">
    <property type="entry name" value="GUANINE NUCLEOTIDE-BINDING PROTEIN SUBUNIT BETA 1-RELATED"/>
    <property type="match status" value="1"/>
</dbReference>
<organism evidence="4 5">
    <name type="scientific">Sporidiobolus salmonicolor</name>
    <name type="common">Yeast-like fungus</name>
    <name type="synonym">Sporobolomyces salmonicolor</name>
    <dbReference type="NCBI Taxonomy" id="5005"/>
    <lineage>
        <taxon>Eukaryota</taxon>
        <taxon>Fungi</taxon>
        <taxon>Dikarya</taxon>
        <taxon>Basidiomycota</taxon>
        <taxon>Pucciniomycotina</taxon>
        <taxon>Microbotryomycetes</taxon>
        <taxon>Sporidiobolales</taxon>
        <taxon>Sporidiobolaceae</taxon>
        <taxon>Sporobolomyces</taxon>
    </lineage>
</organism>
<dbReference type="Pfam" id="PF24681">
    <property type="entry name" value="Kelch_KLHDC2_KLHL20_DRC7"/>
    <property type="match status" value="1"/>
</dbReference>
<evidence type="ECO:0000256" key="3">
    <source>
        <dbReference type="SAM" id="SignalP"/>
    </source>
</evidence>
<dbReference type="Proteomes" id="UP000243876">
    <property type="component" value="Unassembled WGS sequence"/>
</dbReference>
<dbReference type="Gene3D" id="2.120.10.80">
    <property type="entry name" value="Kelch-type beta propeller"/>
    <property type="match status" value="1"/>
</dbReference>
<feature type="chain" id="PRO_5002303493" evidence="3">
    <location>
        <begin position="27"/>
        <end position="839"/>
    </location>
</feature>
<evidence type="ECO:0000256" key="2">
    <source>
        <dbReference type="SAM" id="Phobius"/>
    </source>
</evidence>
<reference evidence="5" key="1">
    <citation type="submission" date="2015-02" db="EMBL/GenBank/DDBJ databases">
        <authorList>
            <person name="Gon?alves P."/>
        </authorList>
    </citation>
    <scope>NUCLEOTIDE SEQUENCE [LARGE SCALE GENOMIC DNA]</scope>
</reference>
<accession>A0A0D6ERY4</accession>
<dbReference type="EMBL" id="CENE01000032">
    <property type="protein sequence ID" value="CEQ42694.1"/>
    <property type="molecule type" value="Genomic_DNA"/>
</dbReference>
<dbReference type="PANTHER" id="PTHR23244">
    <property type="entry name" value="KELCH REPEAT DOMAIN"/>
    <property type="match status" value="1"/>
</dbReference>
<proteinExistence type="predicted"/>
<feature type="compositionally biased region" description="Low complexity" evidence="1">
    <location>
        <begin position="695"/>
        <end position="724"/>
    </location>
</feature>
<sequence length="839" mass="86756">MKRTSKRTRTGPATLALALLSSSASASFLSSPFDSLRPRNLLARSTPSTANSSTSSPIVVASTTSTTGRFGHSAIYLPPPTNQILLYGGQVGDNGTQITSSVLRFEAASTFLWGDRPVSAIPDNPAVDATLSNGFPATAWAASALDGQERTWIIGGVMDSCQEPLAHVLNGSSWSTPTLSPRIPPRRRQASAVAVANLTTQGTDVWVFGGIAEAYTCSSETIGYVGIDRYDTVLDTVESMAWTAPINATSDWEAPVSDYTATLLDDGSSIAIVGGQTAQGELAGMDQVLVFNVDLRNWYQKAVSGSVPTSRMGHTALPLSSGSILIHGGLSSNHSPLADLHLLTPPPVTSLSEFSTSSDPWTWTTLEISDDSMTSPSLAWHTATQIVGDTIVIAFGIDSTTGEPSSNFWFLTVDESAGTYSWTDTFDGNAGAVANAQATATVNSTSLARRFAKKQLEVIVNPKMSAAVSSAYAPSETYAYADSGSWAGAAATYGTPTAAAAATSSYIHASASSRSSSSLAAIASATPVKQNTSSSSSKKTTTIAASVGAIGGAVALLGVAVFILRRRTARRGEFNVPTTPVMGSTGGGGNGTAPLVSTLMYTRPVQRRMLSLGSTISALAPSEADSMPSSETATIGRGGRCDATDPLGNSQDPFSDDYTVNELGQLQRSNTSSTARSLASALKNSVHSIPFLSAVSRTSDPSSPSASADASSSSGSPALPAQASDVYTARAPTLVSRRSLRRPSSQLPSMPVPGTPAELIGLAVTSDDGHCNGGEGLAYLASPQMRAGGGGRGKEPWEVFLEKHGNERPPAAPEVGGIPNILRPGTPLRVVNADPFADQ</sequence>
<protein>
    <submittedName>
        <fullName evidence="4">SPOSA6832_04533-mRNA-1:cds</fullName>
    </submittedName>
</protein>
<keyword evidence="3" id="KW-0732">Signal</keyword>
<dbReference type="OrthoDB" id="432528at2759"/>
<dbReference type="AlphaFoldDB" id="A0A0D6ERY4"/>
<keyword evidence="5" id="KW-1185">Reference proteome</keyword>
<dbReference type="SUPFAM" id="SSF117281">
    <property type="entry name" value="Kelch motif"/>
    <property type="match status" value="1"/>
</dbReference>
<dbReference type="InterPro" id="IPR015915">
    <property type="entry name" value="Kelch-typ_b-propeller"/>
</dbReference>
<name>A0A0D6ERY4_SPOSA</name>
<keyword evidence="2" id="KW-1133">Transmembrane helix</keyword>
<keyword evidence="2" id="KW-0812">Transmembrane</keyword>
<feature type="transmembrane region" description="Helical" evidence="2">
    <location>
        <begin position="543"/>
        <end position="564"/>
    </location>
</feature>
<keyword evidence="2" id="KW-0472">Membrane</keyword>
<feature type="region of interest" description="Disordered" evidence="1">
    <location>
        <begin position="621"/>
        <end position="657"/>
    </location>
</feature>
<feature type="region of interest" description="Disordered" evidence="1">
    <location>
        <begin position="695"/>
        <end position="727"/>
    </location>
</feature>
<gene>
    <name evidence="4" type="primary">SPOSA6832_04533</name>
</gene>